<evidence type="ECO:0000256" key="7">
    <source>
        <dbReference type="ARBA" id="ARBA00022833"/>
    </source>
</evidence>
<evidence type="ECO:0000256" key="8">
    <source>
        <dbReference type="ARBA" id="ARBA00023242"/>
    </source>
</evidence>
<dbReference type="Pfam" id="PF24863">
    <property type="entry name" value="zf-CCCH_Mcm10"/>
    <property type="match status" value="1"/>
</dbReference>
<dbReference type="Gene3D" id="2.40.50.140">
    <property type="entry name" value="Nucleic acid-binding proteins"/>
    <property type="match status" value="1"/>
</dbReference>
<evidence type="ECO:0000256" key="4">
    <source>
        <dbReference type="ARBA" id="ARBA00022705"/>
    </source>
</evidence>
<dbReference type="AlphaFoldDB" id="A0AAN8S9Y2"/>
<dbReference type="GO" id="GO:0003697">
    <property type="term" value="F:single-stranded DNA binding"/>
    <property type="evidence" value="ECO:0007669"/>
    <property type="project" value="InterPro"/>
</dbReference>
<evidence type="ECO:0000259" key="10">
    <source>
        <dbReference type="SMART" id="SM01280"/>
    </source>
</evidence>
<dbReference type="PANTHER" id="PTHR13454">
    <property type="entry name" value="PROTEIN MCM10 HOMOLOG"/>
    <property type="match status" value="1"/>
</dbReference>
<reference evidence="11 12" key="1">
    <citation type="submission" date="2023-10" db="EMBL/GenBank/DDBJ databases">
        <title>Genomes of two closely related lineages of the louse Polyplax serrata with different host specificities.</title>
        <authorList>
            <person name="Martinu J."/>
            <person name="Tarabai H."/>
            <person name="Stefka J."/>
            <person name="Hypsa V."/>
        </authorList>
    </citation>
    <scope>NUCLEOTIDE SEQUENCE [LARGE SCALE GENOMIC DNA]</scope>
    <source>
        <strain evidence="11">HR10_N</strain>
    </source>
</reference>
<dbReference type="GO" id="GO:0003688">
    <property type="term" value="F:DNA replication origin binding"/>
    <property type="evidence" value="ECO:0007669"/>
    <property type="project" value="TreeGrafter"/>
</dbReference>
<feature type="compositionally biased region" description="Basic and acidic residues" evidence="9">
    <location>
        <begin position="485"/>
        <end position="495"/>
    </location>
</feature>
<dbReference type="GO" id="GO:0008270">
    <property type="term" value="F:zinc ion binding"/>
    <property type="evidence" value="ECO:0007669"/>
    <property type="project" value="UniProtKB-KW"/>
</dbReference>
<dbReference type="Pfam" id="PF09329">
    <property type="entry name" value="zf-primase"/>
    <property type="match status" value="1"/>
</dbReference>
<evidence type="ECO:0000256" key="9">
    <source>
        <dbReference type="SAM" id="MobiDB-lite"/>
    </source>
</evidence>
<proteinExistence type="inferred from homology"/>
<dbReference type="SMART" id="SM01280">
    <property type="entry name" value="Mcm10"/>
    <property type="match status" value="1"/>
</dbReference>
<evidence type="ECO:0000313" key="11">
    <source>
        <dbReference type="EMBL" id="KAK6636565.1"/>
    </source>
</evidence>
<evidence type="ECO:0000256" key="3">
    <source>
        <dbReference type="ARBA" id="ARBA00017770"/>
    </source>
</evidence>
<feature type="region of interest" description="Disordered" evidence="9">
    <location>
        <begin position="485"/>
        <end position="534"/>
    </location>
</feature>
<keyword evidence="6" id="KW-0863">Zinc-finger</keyword>
<dbReference type="PANTHER" id="PTHR13454:SF11">
    <property type="entry name" value="PROTEIN MCM10 HOMOLOG"/>
    <property type="match status" value="1"/>
</dbReference>
<keyword evidence="4" id="KW-0235">DNA replication</keyword>
<protein>
    <recommendedName>
        <fullName evidence="3">Protein MCM10 homolog</fullName>
    </recommendedName>
</protein>
<evidence type="ECO:0000256" key="2">
    <source>
        <dbReference type="ARBA" id="ARBA00009679"/>
    </source>
</evidence>
<evidence type="ECO:0000256" key="6">
    <source>
        <dbReference type="ARBA" id="ARBA00022771"/>
    </source>
</evidence>
<keyword evidence="8" id="KW-0539">Nucleus</keyword>
<dbReference type="GO" id="GO:0043596">
    <property type="term" value="C:nuclear replication fork"/>
    <property type="evidence" value="ECO:0007669"/>
    <property type="project" value="TreeGrafter"/>
</dbReference>
<dbReference type="EMBL" id="JAWJWE010000004">
    <property type="protein sequence ID" value="KAK6636565.1"/>
    <property type="molecule type" value="Genomic_DNA"/>
</dbReference>
<dbReference type="InterPro" id="IPR015408">
    <property type="entry name" value="Znf_Mcm10/DnaG"/>
</dbReference>
<dbReference type="InterPro" id="IPR040184">
    <property type="entry name" value="Mcm10"/>
</dbReference>
<organism evidence="11 12">
    <name type="scientific">Polyplax serrata</name>
    <name type="common">Common mouse louse</name>
    <dbReference type="NCBI Taxonomy" id="468196"/>
    <lineage>
        <taxon>Eukaryota</taxon>
        <taxon>Metazoa</taxon>
        <taxon>Ecdysozoa</taxon>
        <taxon>Arthropoda</taxon>
        <taxon>Hexapoda</taxon>
        <taxon>Insecta</taxon>
        <taxon>Pterygota</taxon>
        <taxon>Neoptera</taxon>
        <taxon>Paraneoptera</taxon>
        <taxon>Psocodea</taxon>
        <taxon>Troctomorpha</taxon>
        <taxon>Phthiraptera</taxon>
        <taxon>Anoplura</taxon>
        <taxon>Polyplacidae</taxon>
        <taxon>Polyplax</taxon>
    </lineage>
</organism>
<comment type="similarity">
    <text evidence="2">Belongs to the MCM10 family.</text>
</comment>
<evidence type="ECO:0000256" key="1">
    <source>
        <dbReference type="ARBA" id="ARBA00004123"/>
    </source>
</evidence>
<sequence>MEKDLTSELLEDVFNEIDTQEELENVPKKPGFLEDVVNSEINMVLNDKKTDKNKQTNNSNEYTSINSEDIDSLIHQGLTDSSDDEENKYFEESKYNECGKSIKQLLKDKNAGSNSLFSGEKAYVKDKDFAVNARLARDQLKQRLNALAGTDTSKLETGDSETKKPSTLEKGNLLVDPILNMRIINPLVSSTTLKEKMLGRISIGTLKIKTFLNSASSKSTDWVTGGAIVNKLLKTSQKGNQYCIWRISDLMGDIKTISVFLFGSAYTDFWKTAIGTIVGILNPDVMDGNEKSEATLRVDNAHKILLMGTSKDYGTCKSKKKNGENCSSVVNTGKCEFCSYHLQKEYSKACRRSDLQPPKMGSNMDKLKRKFFGKSQGFTGSKGFTGVRGKKSVKNLEKDRQMLLSLSQAPGQSNSSPGNFQKSALIINNSVRSVMEKPKPQAVIPSPKQEPRMIDLDFSITKKDRNAAKQRALNYVRKNGPIRKVVENERGKRTPEQIASLKRKLETDEETTSKKHKDSNVAEGGQEDTKKKKLERIGMNDKFFQLMNAGVKNMEILKTAENDQQEKYFNKLETRERMEDKMASTFKIECNAVRCLKCHYKAFSASDLCKREKHPIKVFKAIKRFWKCAKCSARTVSLELLPVHPCKTCGNTSWEKTSMMPEKGPNLTVEPLSIRGMEEKFIGSVTKNANLNLMVPESAS</sequence>
<dbReference type="Proteomes" id="UP001372834">
    <property type="component" value="Unassembled WGS sequence"/>
</dbReference>
<comment type="subcellular location">
    <subcellularLocation>
        <location evidence="1">Nucleus</location>
    </subcellularLocation>
</comment>
<dbReference type="InterPro" id="IPR012340">
    <property type="entry name" value="NA-bd_OB-fold"/>
</dbReference>
<dbReference type="InterPro" id="IPR055065">
    <property type="entry name" value="OB_MCM10"/>
</dbReference>
<evidence type="ECO:0000256" key="5">
    <source>
        <dbReference type="ARBA" id="ARBA00022723"/>
    </source>
</evidence>
<accession>A0AAN8S9Y2</accession>
<feature type="domain" description="Replication factor Mcm10 C-terminal" evidence="10">
    <location>
        <begin position="355"/>
        <end position="684"/>
    </location>
</feature>
<evidence type="ECO:0000313" key="12">
    <source>
        <dbReference type="Proteomes" id="UP001372834"/>
    </source>
</evidence>
<dbReference type="GO" id="GO:0006270">
    <property type="term" value="P:DNA replication initiation"/>
    <property type="evidence" value="ECO:0007669"/>
    <property type="project" value="InterPro"/>
</dbReference>
<dbReference type="InterPro" id="IPR015411">
    <property type="entry name" value="Rep_factor_Mcm10_C"/>
</dbReference>
<dbReference type="Pfam" id="PF22379">
    <property type="entry name" value="OB_MCM10"/>
    <property type="match status" value="1"/>
</dbReference>
<keyword evidence="7" id="KW-0862">Zinc</keyword>
<name>A0AAN8S9Y2_POLSC</name>
<gene>
    <name evidence="11" type="ORF">RUM43_010227</name>
</gene>
<keyword evidence="5" id="KW-0479">Metal-binding</keyword>
<dbReference type="Pfam" id="PF09332">
    <property type="entry name" value="Mcm10"/>
    <property type="match status" value="1"/>
</dbReference>
<dbReference type="InterPro" id="IPR056791">
    <property type="entry name" value="Znf_Mcm10_C"/>
</dbReference>
<comment type="caution">
    <text evidence="11">The sequence shown here is derived from an EMBL/GenBank/DDBJ whole genome shotgun (WGS) entry which is preliminary data.</text>
</comment>